<dbReference type="AlphaFoldDB" id="F2KJB9"/>
<keyword evidence="1" id="KW-0472">Membrane</keyword>
<proteinExistence type="predicted"/>
<name>F2KJB9_PSEBN</name>
<dbReference type="Gene3D" id="3.30.300.250">
    <property type="match status" value="1"/>
</dbReference>
<organism evidence="2 3">
    <name type="scientific">Pseudomonas brassicacearum (strain NFM421)</name>
    <dbReference type="NCBI Taxonomy" id="994484"/>
    <lineage>
        <taxon>Bacteria</taxon>
        <taxon>Pseudomonadati</taxon>
        <taxon>Pseudomonadota</taxon>
        <taxon>Gammaproteobacteria</taxon>
        <taxon>Pseudomonadales</taxon>
        <taxon>Pseudomonadaceae</taxon>
        <taxon>Pseudomonas</taxon>
    </lineage>
</organism>
<dbReference type="EMBL" id="CP002585">
    <property type="protein sequence ID" value="AEA70145.1"/>
    <property type="molecule type" value="Genomic_DNA"/>
</dbReference>
<reference key="2">
    <citation type="submission" date="2011-03" db="EMBL/GenBank/DDBJ databases">
        <title>Complete Genome Sequence of a beneficial plant roots-associated bacterium Pseudomonas brassicacearum.</title>
        <authorList>
            <person name="Ortet P."/>
            <person name="Barakat M."/>
            <person name="Lalaouna D."/>
            <person name="Fochesato S."/>
            <person name="Barbe V."/>
            <person name="Santaella C."/>
            <person name="Heulin T."/>
            <person name="Achouak W."/>
        </authorList>
    </citation>
    <scope>NUCLEOTIDE SEQUENCE</scope>
    <source>
        <strain>NFM421</strain>
    </source>
</reference>
<dbReference type="KEGG" id="pba:PSEBR_a3783"/>
<evidence type="ECO:0000256" key="1">
    <source>
        <dbReference type="SAM" id="Phobius"/>
    </source>
</evidence>
<keyword evidence="1" id="KW-1133">Transmembrane helix</keyword>
<dbReference type="HOGENOM" id="CLU_1766407_0_0_6"/>
<sequence>MTWIFQLKQYRGPILFFSAMISLFVLLQLWHARSASEDKKEERERQLKGIALIMNAQSPKMIVDARLDSVTYNDEIMRISYTLTKTSKDEVDSDVFTKDKKALAASVSCDEKGLGPFVKSGLLIKYTINDSSSAPIADFQISKSDCL</sequence>
<protein>
    <submittedName>
        <fullName evidence="2">Uncharacterized protein</fullName>
    </submittedName>
</protein>
<evidence type="ECO:0000313" key="2">
    <source>
        <dbReference type="EMBL" id="AEA70145.1"/>
    </source>
</evidence>
<reference evidence="2 3" key="1">
    <citation type="journal article" date="2011" name="J. Bacteriol.">
        <title>Complete genome sequence of a beneficial plant root-associated bacterium, Pseudomonas brassicacearum.</title>
        <authorList>
            <person name="Ortet P."/>
            <person name="Barakat M."/>
            <person name="Lalaouna D."/>
            <person name="Fochesato S."/>
            <person name="Barbe V."/>
            <person name="Vacherie B."/>
            <person name="Santaella C."/>
            <person name="Heulin T."/>
            <person name="Achouak W."/>
        </authorList>
    </citation>
    <scope>NUCLEOTIDE SEQUENCE [LARGE SCALE GENOMIC DNA]</scope>
    <source>
        <strain evidence="2 3">NFM421</strain>
    </source>
</reference>
<evidence type="ECO:0000313" key="3">
    <source>
        <dbReference type="Proteomes" id="UP000006692"/>
    </source>
</evidence>
<accession>F2KJB9</accession>
<dbReference type="STRING" id="994484.PSEBR_a3783"/>
<gene>
    <name evidence="2" type="ORF">PSEBR_a3783</name>
</gene>
<keyword evidence="1" id="KW-0812">Transmembrane</keyword>
<dbReference type="Proteomes" id="UP000006692">
    <property type="component" value="Chromosome"/>
</dbReference>
<feature type="transmembrane region" description="Helical" evidence="1">
    <location>
        <begin position="12"/>
        <end position="30"/>
    </location>
</feature>